<dbReference type="PROSITE" id="PS51257">
    <property type="entry name" value="PROKAR_LIPOPROTEIN"/>
    <property type="match status" value="1"/>
</dbReference>
<comment type="similarity">
    <text evidence="1">Belongs to the MlaA family.</text>
</comment>
<proteinExistence type="inferred from homology"/>
<dbReference type="Proteomes" id="UP000063964">
    <property type="component" value="Chromosome"/>
</dbReference>
<dbReference type="PANTHER" id="PTHR30035:SF3">
    <property type="entry name" value="INTERMEMBRANE PHOSPHOLIPID TRANSPORT SYSTEM LIPOPROTEIN MLAA"/>
    <property type="match status" value="1"/>
</dbReference>
<keyword evidence="2 3" id="KW-0732">Signal</keyword>
<dbReference type="RefSeq" id="WP_066601656.1">
    <property type="nucleotide sequence ID" value="NZ_CP014230.1"/>
</dbReference>
<evidence type="ECO:0000313" key="5">
    <source>
        <dbReference type="Proteomes" id="UP000063964"/>
    </source>
</evidence>
<evidence type="ECO:0000256" key="2">
    <source>
        <dbReference type="ARBA" id="ARBA00022729"/>
    </source>
</evidence>
<evidence type="ECO:0008006" key="6">
    <source>
        <dbReference type="Google" id="ProtNLM"/>
    </source>
</evidence>
<feature type="signal peptide" evidence="3">
    <location>
        <begin position="1"/>
        <end position="20"/>
    </location>
</feature>
<dbReference type="AlphaFoldDB" id="A0A0X8JMX1"/>
<dbReference type="GO" id="GO:0016020">
    <property type="term" value="C:membrane"/>
    <property type="evidence" value="ECO:0007669"/>
    <property type="project" value="InterPro"/>
</dbReference>
<organism evidence="4 5">
    <name type="scientific">Desulfomicrobium orale DSM 12838</name>
    <dbReference type="NCBI Taxonomy" id="888061"/>
    <lineage>
        <taxon>Bacteria</taxon>
        <taxon>Pseudomonadati</taxon>
        <taxon>Thermodesulfobacteriota</taxon>
        <taxon>Desulfovibrionia</taxon>
        <taxon>Desulfovibrionales</taxon>
        <taxon>Desulfomicrobiaceae</taxon>
        <taxon>Desulfomicrobium</taxon>
    </lineage>
</organism>
<keyword evidence="5" id="KW-1185">Reference proteome</keyword>
<evidence type="ECO:0000256" key="1">
    <source>
        <dbReference type="ARBA" id="ARBA00010634"/>
    </source>
</evidence>
<dbReference type="PRINTS" id="PR01805">
    <property type="entry name" value="VACJLIPOPROT"/>
</dbReference>
<dbReference type="KEGG" id="doa:AXF15_00310"/>
<gene>
    <name evidence="4" type="ORF">AXF15_00310</name>
</gene>
<feature type="chain" id="PRO_5007067548" description="ABC transporter" evidence="3">
    <location>
        <begin position="21"/>
        <end position="242"/>
    </location>
</feature>
<evidence type="ECO:0000256" key="3">
    <source>
        <dbReference type="SAM" id="SignalP"/>
    </source>
</evidence>
<dbReference type="GO" id="GO:0120010">
    <property type="term" value="P:intermembrane phospholipid transfer"/>
    <property type="evidence" value="ECO:0007669"/>
    <property type="project" value="TreeGrafter"/>
</dbReference>
<protein>
    <recommendedName>
        <fullName evidence="6">ABC transporter</fullName>
    </recommendedName>
</protein>
<name>A0A0X8JMX1_9BACT</name>
<evidence type="ECO:0000313" key="4">
    <source>
        <dbReference type="EMBL" id="AMD91709.1"/>
    </source>
</evidence>
<sequence length="242" mass="26414">MNKGFIAALLILCLFAGACAGRKAPDPSMDASEDDFLMEDGPAQPDSLEKFNRGAFAFNDGVITHVFTPVNDVYTGLFPQDFRNGFGNFHRNLGYPARLVNSLLQFKLDKAAKETAAFVLNTFFGMGGLFNVAKGVPALKTSPEDFGQTLAFYGVGHGSYLVLPLLGPSSLRDAAGSAVDMVLHPRFWIRPDGLSYGLAAHEKTNQLSAILPVYQSMKAESLDQYTGMKDVYFQHRNTLESQ</sequence>
<dbReference type="STRING" id="888061.AXF15_00310"/>
<accession>A0A0X8JMX1</accession>
<dbReference type="PANTHER" id="PTHR30035">
    <property type="entry name" value="LIPOPROTEIN VACJ-RELATED"/>
    <property type="match status" value="1"/>
</dbReference>
<dbReference type="Pfam" id="PF04333">
    <property type="entry name" value="MlaA"/>
    <property type="match status" value="1"/>
</dbReference>
<dbReference type="InterPro" id="IPR007428">
    <property type="entry name" value="MlaA"/>
</dbReference>
<dbReference type="EMBL" id="CP014230">
    <property type="protein sequence ID" value="AMD91709.1"/>
    <property type="molecule type" value="Genomic_DNA"/>
</dbReference>
<dbReference type="OrthoDB" id="9785326at2"/>
<reference evidence="5" key="1">
    <citation type="submission" date="2016-02" db="EMBL/GenBank/DDBJ databases">
        <authorList>
            <person name="Holder M.E."/>
            <person name="Ajami N.J."/>
            <person name="Petrosino J.F."/>
        </authorList>
    </citation>
    <scope>NUCLEOTIDE SEQUENCE [LARGE SCALE GENOMIC DNA]</scope>
    <source>
        <strain evidence="5">DSM 12838</strain>
    </source>
</reference>